<accession>A0A318UDN0</accession>
<proteinExistence type="predicted"/>
<gene>
    <name evidence="1" type="ORF">B0O44_11281</name>
</gene>
<reference evidence="1 2" key="1">
    <citation type="submission" date="2018-06" db="EMBL/GenBank/DDBJ databases">
        <title>Genomic Encyclopedia of Archaeal and Bacterial Type Strains, Phase II (KMG-II): from individual species to whole genera.</title>
        <authorList>
            <person name="Goeker M."/>
        </authorList>
    </citation>
    <scope>NUCLEOTIDE SEQUENCE [LARGE SCALE GENOMIC DNA]</scope>
    <source>
        <strain evidence="1 2">DSM 27372</strain>
    </source>
</reference>
<evidence type="ECO:0000313" key="1">
    <source>
        <dbReference type="EMBL" id="PYF68494.1"/>
    </source>
</evidence>
<dbReference type="Proteomes" id="UP000248198">
    <property type="component" value="Unassembled WGS sequence"/>
</dbReference>
<dbReference type="OrthoDB" id="1495160at2"/>
<organism evidence="1 2">
    <name type="scientific">Pedobacter nutrimenti</name>
    <dbReference type="NCBI Taxonomy" id="1241337"/>
    <lineage>
        <taxon>Bacteria</taxon>
        <taxon>Pseudomonadati</taxon>
        <taxon>Bacteroidota</taxon>
        <taxon>Sphingobacteriia</taxon>
        <taxon>Sphingobacteriales</taxon>
        <taxon>Sphingobacteriaceae</taxon>
        <taxon>Pedobacter</taxon>
    </lineage>
</organism>
<dbReference type="AlphaFoldDB" id="A0A318UDN0"/>
<comment type="caution">
    <text evidence="1">The sequence shown here is derived from an EMBL/GenBank/DDBJ whole genome shotgun (WGS) entry which is preliminary data.</text>
</comment>
<dbReference type="RefSeq" id="WP_110834748.1">
    <property type="nucleotide sequence ID" value="NZ_QKLU01000012.1"/>
</dbReference>
<protein>
    <submittedName>
        <fullName evidence="1">Uncharacterized protein</fullName>
    </submittedName>
</protein>
<keyword evidence="2" id="KW-1185">Reference proteome</keyword>
<evidence type="ECO:0000313" key="2">
    <source>
        <dbReference type="Proteomes" id="UP000248198"/>
    </source>
</evidence>
<dbReference type="EMBL" id="QKLU01000012">
    <property type="protein sequence ID" value="PYF68494.1"/>
    <property type="molecule type" value="Genomic_DNA"/>
</dbReference>
<sequence>MNVILSINFDTLIGASFEIVNPVVLPLEGEFFDCTWSDFIKNSETLELLATAQYEVGTWQVKVLDKKYSKDEVQVNILLFTPDNYLHQL</sequence>
<name>A0A318UDN0_9SPHI</name>